<dbReference type="InParanoid" id="G3HDM1"/>
<dbReference type="AlphaFoldDB" id="G3HDM1"/>
<protein>
    <submittedName>
        <fullName evidence="1">Uncharacterized protein</fullName>
    </submittedName>
</protein>
<proteinExistence type="predicted"/>
<evidence type="ECO:0000313" key="1">
    <source>
        <dbReference type="EMBL" id="EGW02357.1"/>
    </source>
</evidence>
<dbReference type="Proteomes" id="UP000001075">
    <property type="component" value="Unassembled WGS sequence"/>
</dbReference>
<dbReference type="EMBL" id="JH000298">
    <property type="protein sequence ID" value="EGW02357.1"/>
    <property type="molecule type" value="Genomic_DNA"/>
</dbReference>
<name>G3HDM1_CRIGR</name>
<organism evidence="1 2">
    <name type="scientific">Cricetulus griseus</name>
    <name type="common">Chinese hamster</name>
    <name type="synonym">Cricetulus barabensis griseus</name>
    <dbReference type="NCBI Taxonomy" id="10029"/>
    <lineage>
        <taxon>Eukaryota</taxon>
        <taxon>Metazoa</taxon>
        <taxon>Chordata</taxon>
        <taxon>Craniata</taxon>
        <taxon>Vertebrata</taxon>
        <taxon>Euteleostomi</taxon>
        <taxon>Mammalia</taxon>
        <taxon>Eutheria</taxon>
        <taxon>Euarchontoglires</taxon>
        <taxon>Glires</taxon>
        <taxon>Rodentia</taxon>
        <taxon>Myomorpha</taxon>
        <taxon>Muroidea</taxon>
        <taxon>Cricetidae</taxon>
        <taxon>Cricetinae</taxon>
        <taxon>Cricetulus</taxon>
    </lineage>
</organism>
<reference evidence="2" key="1">
    <citation type="journal article" date="2011" name="Nat. Biotechnol.">
        <title>The genomic sequence of the Chinese hamster ovary (CHO)-K1 cell line.</title>
        <authorList>
            <person name="Xu X."/>
            <person name="Nagarajan H."/>
            <person name="Lewis N.E."/>
            <person name="Pan S."/>
            <person name="Cai Z."/>
            <person name="Liu X."/>
            <person name="Chen W."/>
            <person name="Xie M."/>
            <person name="Wang W."/>
            <person name="Hammond S."/>
            <person name="Andersen M.R."/>
            <person name="Neff N."/>
            <person name="Passarelli B."/>
            <person name="Koh W."/>
            <person name="Fan H.C."/>
            <person name="Wang J."/>
            <person name="Gui Y."/>
            <person name="Lee K.H."/>
            <person name="Betenbaugh M.J."/>
            <person name="Quake S.R."/>
            <person name="Famili I."/>
            <person name="Palsson B.O."/>
            <person name="Wang J."/>
        </authorList>
    </citation>
    <scope>NUCLEOTIDE SEQUENCE [LARGE SCALE GENOMIC DNA]</scope>
    <source>
        <strain evidence="2">CHO K1 cell line</strain>
    </source>
</reference>
<accession>G3HDM1</accession>
<sequence length="65" mass="6757">MAPVGMSIICKESPALNFQLEVNDPDKKPLVTGMVLSAPSVTAHLLLMLPSPSSIGVGQLKVATL</sequence>
<gene>
    <name evidence="1" type="ORF">I79_008605</name>
</gene>
<evidence type="ECO:0000313" key="2">
    <source>
        <dbReference type="Proteomes" id="UP000001075"/>
    </source>
</evidence>